<gene>
    <name evidence="1" type="ORF">RPERSI_LOCUS6006</name>
</gene>
<reference evidence="1" key="1">
    <citation type="submission" date="2021-06" db="EMBL/GenBank/DDBJ databases">
        <authorList>
            <person name="Kallberg Y."/>
            <person name="Tangrot J."/>
            <person name="Rosling A."/>
        </authorList>
    </citation>
    <scope>NUCLEOTIDE SEQUENCE</scope>
    <source>
        <strain evidence="1">MA461A</strain>
    </source>
</reference>
<accession>A0ACA9MWP0</accession>
<evidence type="ECO:0000313" key="2">
    <source>
        <dbReference type="Proteomes" id="UP000789920"/>
    </source>
</evidence>
<feature type="non-terminal residue" evidence="1">
    <location>
        <position position="1"/>
    </location>
</feature>
<name>A0ACA9MWP0_9GLOM</name>
<evidence type="ECO:0000313" key="1">
    <source>
        <dbReference type="EMBL" id="CAG8603333.1"/>
    </source>
</evidence>
<protein>
    <submittedName>
        <fullName evidence="1">24620_t:CDS:1</fullName>
    </submittedName>
</protein>
<proteinExistence type="predicted"/>
<keyword evidence="2" id="KW-1185">Reference proteome</keyword>
<dbReference type="Proteomes" id="UP000789920">
    <property type="component" value="Unassembled WGS sequence"/>
</dbReference>
<comment type="caution">
    <text evidence="1">The sequence shown here is derived from an EMBL/GenBank/DDBJ whole genome shotgun (WGS) entry which is preliminary data.</text>
</comment>
<dbReference type="EMBL" id="CAJVQC010009328">
    <property type="protein sequence ID" value="CAG8603333.1"/>
    <property type="molecule type" value="Genomic_DNA"/>
</dbReference>
<sequence length="118" mass="13667">ECVLQPWASKSCWNKIITATLELCSVAHTYANYLESVNQHVQRIQSASISARSPEENSELEMRSSYAINTIQKIYFSIAERIRVANEYEIISLEEFLPETKEKRFHYLSNFAINSTIM</sequence>
<organism evidence="1 2">
    <name type="scientific">Racocetra persica</name>
    <dbReference type="NCBI Taxonomy" id="160502"/>
    <lineage>
        <taxon>Eukaryota</taxon>
        <taxon>Fungi</taxon>
        <taxon>Fungi incertae sedis</taxon>
        <taxon>Mucoromycota</taxon>
        <taxon>Glomeromycotina</taxon>
        <taxon>Glomeromycetes</taxon>
        <taxon>Diversisporales</taxon>
        <taxon>Gigasporaceae</taxon>
        <taxon>Racocetra</taxon>
    </lineage>
</organism>